<dbReference type="HOGENOM" id="CLU_2772470_0_0_10"/>
<dbReference type="Proteomes" id="UP000005697">
    <property type="component" value="Unassembled WGS sequence"/>
</dbReference>
<feature type="region of interest" description="Disordered" evidence="1">
    <location>
        <begin position="1"/>
        <end position="31"/>
    </location>
</feature>
<comment type="caution">
    <text evidence="2">The sequence shown here is derived from an EMBL/GenBank/DDBJ whole genome shotgun (WGS) entry which is preliminary data.</text>
</comment>
<dbReference type="STRING" id="888743.HMPREF9141_0887"/>
<gene>
    <name evidence="2" type="ORF">HMPREF9141_0887</name>
</gene>
<dbReference type="EMBL" id="AEWX01000013">
    <property type="protein sequence ID" value="EGC20640.1"/>
    <property type="molecule type" value="Genomic_DNA"/>
</dbReference>
<protein>
    <submittedName>
        <fullName evidence="2">Uncharacterized protein</fullName>
    </submittedName>
</protein>
<evidence type="ECO:0000256" key="1">
    <source>
        <dbReference type="SAM" id="MobiDB-lite"/>
    </source>
</evidence>
<accession>F0F5M1</accession>
<dbReference type="AlphaFoldDB" id="F0F5M1"/>
<evidence type="ECO:0000313" key="2">
    <source>
        <dbReference type="EMBL" id="EGC20640.1"/>
    </source>
</evidence>
<evidence type="ECO:0000313" key="3">
    <source>
        <dbReference type="Proteomes" id="UP000005697"/>
    </source>
</evidence>
<proteinExistence type="predicted"/>
<reference evidence="2 3" key="1">
    <citation type="submission" date="2011-01" db="EMBL/GenBank/DDBJ databases">
        <authorList>
            <person name="Muzny D."/>
            <person name="Qin X."/>
            <person name="Deng J."/>
            <person name="Jiang H."/>
            <person name="Liu Y."/>
            <person name="Qu J."/>
            <person name="Song X.-Z."/>
            <person name="Zhang L."/>
            <person name="Thornton R."/>
            <person name="Coyle M."/>
            <person name="Francisco L."/>
            <person name="Jackson L."/>
            <person name="Javaid M."/>
            <person name="Korchina V."/>
            <person name="Kovar C."/>
            <person name="Mata R."/>
            <person name="Mathew T."/>
            <person name="Ngo R."/>
            <person name="Nguyen L."/>
            <person name="Nguyen N."/>
            <person name="Okwuonu G."/>
            <person name="Ongeri F."/>
            <person name="Pham C."/>
            <person name="Simmons D."/>
            <person name="Wilczek-Boney K."/>
            <person name="Hale W."/>
            <person name="Jakkamsetti A."/>
            <person name="Pham P."/>
            <person name="Ruth R."/>
            <person name="San Lucas F."/>
            <person name="Warren J."/>
            <person name="Zhang J."/>
            <person name="Zhao Z."/>
            <person name="Zhou C."/>
            <person name="Zhu D."/>
            <person name="Lee S."/>
            <person name="Bess C."/>
            <person name="Blankenburg K."/>
            <person name="Forbes L."/>
            <person name="Fu Q."/>
            <person name="Gubbala S."/>
            <person name="Hirani K."/>
            <person name="Jayaseelan J.C."/>
            <person name="Lara F."/>
            <person name="Munidasa M."/>
            <person name="Palculict T."/>
            <person name="Patil S."/>
            <person name="Pu L.-L."/>
            <person name="Saada N."/>
            <person name="Tang L."/>
            <person name="Weissenberger G."/>
            <person name="Zhu Y."/>
            <person name="Hemphill L."/>
            <person name="Shang Y."/>
            <person name="Youmans B."/>
            <person name="Ayvaz T."/>
            <person name="Ross M."/>
            <person name="Santibanez J."/>
            <person name="Aqrawi P."/>
            <person name="Gross S."/>
            <person name="Joshi V."/>
            <person name="Fowler G."/>
            <person name="Nazareth L."/>
            <person name="Reid J."/>
            <person name="Worley K."/>
            <person name="Petrosino J."/>
            <person name="Highlander S."/>
            <person name="Gibbs R."/>
        </authorList>
    </citation>
    <scope>NUCLEOTIDE SEQUENCE [LARGE SCALE GENOMIC DNA]</scope>
    <source>
        <strain evidence="2 3">DSM 16608</strain>
    </source>
</reference>
<name>F0F5M1_9BACT</name>
<sequence>MLLPGRGGIRRLERRKDLPDAPSPAGPERFFPEIQKAPSFRMAGHLRKNGTFVQLLFSIQNCLTIPSKE</sequence>
<keyword evidence="3" id="KW-1185">Reference proteome</keyword>
<feature type="compositionally biased region" description="Basic and acidic residues" evidence="1">
    <location>
        <begin position="10"/>
        <end position="19"/>
    </location>
</feature>
<organism evidence="2 3">
    <name type="scientific">Prevotella multiformis DSM 16608</name>
    <dbReference type="NCBI Taxonomy" id="888743"/>
    <lineage>
        <taxon>Bacteria</taxon>
        <taxon>Pseudomonadati</taxon>
        <taxon>Bacteroidota</taxon>
        <taxon>Bacteroidia</taxon>
        <taxon>Bacteroidales</taxon>
        <taxon>Prevotellaceae</taxon>
        <taxon>Prevotella</taxon>
    </lineage>
</organism>